<dbReference type="InterPro" id="IPR041881">
    <property type="entry name" value="PqqD_sf"/>
</dbReference>
<comment type="caution">
    <text evidence="1">The sequence shown here is derived from an EMBL/GenBank/DDBJ whole genome shotgun (WGS) entry which is preliminary data.</text>
</comment>
<organism evidence="1">
    <name type="scientific">marine sediment metagenome</name>
    <dbReference type="NCBI Taxonomy" id="412755"/>
    <lineage>
        <taxon>unclassified sequences</taxon>
        <taxon>metagenomes</taxon>
        <taxon>ecological metagenomes</taxon>
    </lineage>
</organism>
<dbReference type="Pfam" id="PF05402">
    <property type="entry name" value="PqqD"/>
    <property type="match status" value="1"/>
</dbReference>
<dbReference type="EMBL" id="LAZR01001029">
    <property type="protein sequence ID" value="KKN52206.1"/>
    <property type="molecule type" value="Genomic_DNA"/>
</dbReference>
<proteinExistence type="predicted"/>
<dbReference type="Gene3D" id="1.10.10.1150">
    <property type="entry name" value="Coenzyme PQQ synthesis protein D (PqqD)"/>
    <property type="match status" value="1"/>
</dbReference>
<dbReference type="InterPro" id="IPR008792">
    <property type="entry name" value="PQQD"/>
</dbReference>
<evidence type="ECO:0008006" key="2">
    <source>
        <dbReference type="Google" id="ProtNLM"/>
    </source>
</evidence>
<evidence type="ECO:0000313" key="1">
    <source>
        <dbReference type="EMBL" id="KKN52206.1"/>
    </source>
</evidence>
<name>A0A0F9TSV3_9ZZZZ</name>
<sequence length="120" mass="14414">MKKSEVEKSKINLLDLIPVRNIKWEKKEDGLIILFKPKFEHAFFKKYVLPRLKKPYYKIKLDHVGSFTWELCDGSLRVKEVAKNLKDKFGEDVEPLYDRLALFLKSLEKTHLIFYKRQNK</sequence>
<gene>
    <name evidence="1" type="ORF">LCGC14_0614990</name>
</gene>
<dbReference type="AlphaFoldDB" id="A0A0F9TSV3"/>
<accession>A0A0F9TSV3</accession>
<reference evidence="1" key="1">
    <citation type="journal article" date="2015" name="Nature">
        <title>Complex archaea that bridge the gap between prokaryotes and eukaryotes.</title>
        <authorList>
            <person name="Spang A."/>
            <person name="Saw J.H."/>
            <person name="Jorgensen S.L."/>
            <person name="Zaremba-Niedzwiedzka K."/>
            <person name="Martijn J."/>
            <person name="Lind A.E."/>
            <person name="van Eijk R."/>
            <person name="Schleper C."/>
            <person name="Guy L."/>
            <person name="Ettema T.J."/>
        </authorList>
    </citation>
    <scope>NUCLEOTIDE SEQUENCE</scope>
</reference>
<protein>
    <recommendedName>
        <fullName evidence="2">PqqD family protein</fullName>
    </recommendedName>
</protein>